<gene>
    <name evidence="1" type="ORF">ACFFV7_46440</name>
</gene>
<reference evidence="1 2" key="1">
    <citation type="submission" date="2024-09" db="EMBL/GenBank/DDBJ databases">
        <authorList>
            <person name="Sun Q."/>
            <person name="Mori K."/>
        </authorList>
    </citation>
    <scope>NUCLEOTIDE SEQUENCE [LARGE SCALE GENOMIC DNA]</scope>
    <source>
        <strain evidence="1 2">CCM 3426</strain>
    </source>
</reference>
<accession>A0ABV5IW11</accession>
<organism evidence="1 2">
    <name type="scientific">Nonomuraea spiralis</name>
    <dbReference type="NCBI Taxonomy" id="46182"/>
    <lineage>
        <taxon>Bacteria</taxon>
        <taxon>Bacillati</taxon>
        <taxon>Actinomycetota</taxon>
        <taxon>Actinomycetes</taxon>
        <taxon>Streptosporangiales</taxon>
        <taxon>Streptosporangiaceae</taxon>
        <taxon>Nonomuraea</taxon>
    </lineage>
</organism>
<protein>
    <submittedName>
        <fullName evidence="1">Uncharacterized protein</fullName>
    </submittedName>
</protein>
<proteinExistence type="predicted"/>
<name>A0ABV5IW11_9ACTN</name>
<comment type="caution">
    <text evidence="1">The sequence shown here is derived from an EMBL/GenBank/DDBJ whole genome shotgun (WGS) entry which is preliminary data.</text>
</comment>
<keyword evidence="2" id="KW-1185">Reference proteome</keyword>
<sequence>MTTNKVLDGAVLAVRRDMEATGVPGRLGFDSPEWDDLGYLRVEYKGQYSSYGLRADEAHEPVATLVLIADLAQEVIAEQEGRIWPTCPAHSFGLHPERVRGAALWTCKAAGGHTVAAIGTLADGS</sequence>
<dbReference type="EMBL" id="JBHMEI010000078">
    <property type="protein sequence ID" value="MFB9208691.1"/>
    <property type="molecule type" value="Genomic_DNA"/>
</dbReference>
<dbReference type="RefSeq" id="WP_189647715.1">
    <property type="nucleotide sequence ID" value="NZ_BMRC01000005.1"/>
</dbReference>
<evidence type="ECO:0000313" key="1">
    <source>
        <dbReference type="EMBL" id="MFB9208691.1"/>
    </source>
</evidence>
<dbReference type="Proteomes" id="UP001589647">
    <property type="component" value="Unassembled WGS sequence"/>
</dbReference>
<evidence type="ECO:0000313" key="2">
    <source>
        <dbReference type="Proteomes" id="UP001589647"/>
    </source>
</evidence>